<keyword evidence="1" id="KW-0472">Membrane</keyword>
<evidence type="ECO:0000256" key="1">
    <source>
        <dbReference type="SAM" id="Phobius"/>
    </source>
</evidence>
<proteinExistence type="predicted"/>
<organism evidence="2">
    <name type="scientific">Gongylonema pulchrum</name>
    <dbReference type="NCBI Taxonomy" id="637853"/>
    <lineage>
        <taxon>Eukaryota</taxon>
        <taxon>Metazoa</taxon>
        <taxon>Ecdysozoa</taxon>
        <taxon>Nematoda</taxon>
        <taxon>Chromadorea</taxon>
        <taxon>Rhabditida</taxon>
        <taxon>Spirurina</taxon>
        <taxon>Spiruromorpha</taxon>
        <taxon>Spiruroidea</taxon>
        <taxon>Gongylonematidae</taxon>
        <taxon>Gongylonema</taxon>
    </lineage>
</organism>
<keyword evidence="1" id="KW-0812">Transmembrane</keyword>
<name>A0A183EI56_9BILA</name>
<reference evidence="2" key="1">
    <citation type="submission" date="2016-06" db="UniProtKB">
        <authorList>
            <consortium name="WormBaseParasite"/>
        </authorList>
    </citation>
    <scope>IDENTIFICATION</scope>
</reference>
<dbReference type="WBParaSite" id="GPUH_0002067201-mRNA-1">
    <property type="protein sequence ID" value="GPUH_0002067201-mRNA-1"/>
    <property type="gene ID" value="GPUH_0002067201"/>
</dbReference>
<evidence type="ECO:0000313" key="2">
    <source>
        <dbReference type="WBParaSite" id="GPUH_0002067201-mRNA-1"/>
    </source>
</evidence>
<protein>
    <submittedName>
        <fullName evidence="2">SSD domain-containing protein</fullName>
    </submittedName>
</protein>
<sequence>LLDFLASRYVAERSQLIIFILGSALPCLLIAFVVLYIMVIELDCCIYMKYYARHWRRTGRLDPVFKRRRLIAETIQRLERKSAASSPETVDR</sequence>
<accession>A0A183EI56</accession>
<keyword evidence="1" id="KW-1133">Transmembrane helix</keyword>
<dbReference type="AlphaFoldDB" id="A0A183EI56"/>
<feature type="transmembrane region" description="Helical" evidence="1">
    <location>
        <begin position="16"/>
        <end position="39"/>
    </location>
</feature>